<dbReference type="GO" id="GO:0000270">
    <property type="term" value="P:peptidoglycan metabolic process"/>
    <property type="evidence" value="ECO:0007669"/>
    <property type="project" value="UniProtKB-UniRule"/>
</dbReference>
<accession>A0A6J4U4U7</accession>
<dbReference type="EMBL" id="CADCWD010000060">
    <property type="protein sequence ID" value="CAA9538438.1"/>
    <property type="molecule type" value="Genomic_DNA"/>
</dbReference>
<evidence type="ECO:0000259" key="5">
    <source>
        <dbReference type="Pfam" id="PF03330"/>
    </source>
</evidence>
<keyword evidence="6" id="KW-0449">Lipoprotein</keyword>
<evidence type="ECO:0000313" key="6">
    <source>
        <dbReference type="EMBL" id="CAA9538438.1"/>
    </source>
</evidence>
<evidence type="ECO:0000256" key="4">
    <source>
        <dbReference type="RuleBase" id="RU003495"/>
    </source>
</evidence>
<protein>
    <recommendedName>
        <fullName evidence="3">Endolytic peptidoglycan transglycosylase RlpA</fullName>
        <ecNumber evidence="3">4.2.2.-</ecNumber>
    </recommendedName>
</protein>
<dbReference type="SUPFAM" id="SSF50685">
    <property type="entry name" value="Barwin-like endoglucanases"/>
    <property type="match status" value="1"/>
</dbReference>
<dbReference type="Gene3D" id="2.40.40.10">
    <property type="entry name" value="RlpA-like domain"/>
    <property type="match status" value="1"/>
</dbReference>
<evidence type="ECO:0000256" key="3">
    <source>
        <dbReference type="HAMAP-Rule" id="MF_02071"/>
    </source>
</evidence>
<dbReference type="InterPro" id="IPR009009">
    <property type="entry name" value="RlpA-like_DPBB"/>
</dbReference>
<comment type="function">
    <text evidence="3">Lytic transglycosylase with a strong preference for naked glycan strands that lack stem peptides.</text>
</comment>
<dbReference type="NCBIfam" id="TIGR00413">
    <property type="entry name" value="rlpA"/>
    <property type="match status" value="1"/>
</dbReference>
<dbReference type="HAMAP" id="MF_02071">
    <property type="entry name" value="RlpA"/>
    <property type="match status" value="1"/>
</dbReference>
<keyword evidence="2 3" id="KW-0961">Cell wall biogenesis/degradation</keyword>
<feature type="signal peptide" evidence="3">
    <location>
        <begin position="1"/>
        <end position="38"/>
    </location>
</feature>
<gene>
    <name evidence="3" type="primary">rlpA</name>
    <name evidence="6" type="ORF">AVDCRST_MAG23-1648</name>
</gene>
<dbReference type="EC" id="4.2.2.-" evidence="3"/>
<dbReference type="Pfam" id="PF03330">
    <property type="entry name" value="DPBB_1"/>
    <property type="match status" value="1"/>
</dbReference>
<keyword evidence="1 3" id="KW-0456">Lyase</keyword>
<dbReference type="GO" id="GO:0071555">
    <property type="term" value="P:cell wall organization"/>
    <property type="evidence" value="ECO:0007669"/>
    <property type="project" value="UniProtKB-KW"/>
</dbReference>
<name>A0A6J4U4U7_9SPHN</name>
<dbReference type="AlphaFoldDB" id="A0A6J4U4U7"/>
<feature type="domain" description="RlpA-like protein double-psi beta-barrel" evidence="5">
    <location>
        <begin position="53"/>
        <end position="138"/>
    </location>
</feature>
<feature type="chain" id="PRO_5027187948" description="Endolytic peptidoglycan transglycosylase RlpA" evidence="3">
    <location>
        <begin position="39"/>
        <end position="145"/>
    </location>
</feature>
<organism evidence="6">
    <name type="scientific">uncultured Sphingosinicella sp</name>
    <dbReference type="NCBI Taxonomy" id="478748"/>
    <lineage>
        <taxon>Bacteria</taxon>
        <taxon>Pseudomonadati</taxon>
        <taxon>Pseudomonadota</taxon>
        <taxon>Alphaproteobacteria</taxon>
        <taxon>Sphingomonadales</taxon>
        <taxon>Sphingosinicellaceae</taxon>
        <taxon>Sphingosinicella</taxon>
        <taxon>environmental samples</taxon>
    </lineage>
</organism>
<dbReference type="PANTHER" id="PTHR34183:SF8">
    <property type="entry name" value="ENDOLYTIC PEPTIDOGLYCAN TRANSGLYCOSYLASE RLPA-RELATED"/>
    <property type="match status" value="1"/>
</dbReference>
<comment type="similarity">
    <text evidence="3 4">Belongs to the RlpA family.</text>
</comment>
<proteinExistence type="inferred from homology"/>
<dbReference type="GO" id="GO:0008932">
    <property type="term" value="F:lytic endotransglycosylase activity"/>
    <property type="evidence" value="ECO:0007669"/>
    <property type="project" value="UniProtKB-UniRule"/>
</dbReference>
<sequence length="145" mass="14576" precursor="true">MATTPAAALFGFGGMTVPKVAVPVAVAAALPVTAEAIAAEVAPPAAPASDIVEASYYGSELAGNPTASGEPFDPELLTAAHRTLPFGSLVQVTDALSGRAVIVRINDRGPFHGDRAIDLSEAAARQIGMLASGAGKVTLRLLSQV</sequence>
<dbReference type="PANTHER" id="PTHR34183">
    <property type="entry name" value="ENDOLYTIC PEPTIDOGLYCAN TRANSGLYCOSYLASE RLPA"/>
    <property type="match status" value="1"/>
</dbReference>
<evidence type="ECO:0000256" key="2">
    <source>
        <dbReference type="ARBA" id="ARBA00023316"/>
    </source>
</evidence>
<dbReference type="CDD" id="cd22268">
    <property type="entry name" value="DPBB_RlpA-like"/>
    <property type="match status" value="1"/>
</dbReference>
<dbReference type="InterPro" id="IPR012997">
    <property type="entry name" value="RplA"/>
</dbReference>
<evidence type="ECO:0000256" key="1">
    <source>
        <dbReference type="ARBA" id="ARBA00023239"/>
    </source>
</evidence>
<dbReference type="InterPro" id="IPR034718">
    <property type="entry name" value="RlpA"/>
</dbReference>
<dbReference type="InterPro" id="IPR036908">
    <property type="entry name" value="RlpA-like_sf"/>
</dbReference>
<reference evidence="6" key="1">
    <citation type="submission" date="2020-02" db="EMBL/GenBank/DDBJ databases">
        <authorList>
            <person name="Meier V. D."/>
        </authorList>
    </citation>
    <scope>NUCLEOTIDE SEQUENCE</scope>
    <source>
        <strain evidence="6">AVDCRST_MAG23</strain>
    </source>
</reference>
<keyword evidence="3" id="KW-0732">Signal</keyword>